<dbReference type="OrthoDB" id="5526340at2"/>
<feature type="domain" description="HTH lysR-type" evidence="5">
    <location>
        <begin position="5"/>
        <end position="62"/>
    </location>
</feature>
<accession>A0A1E5IXJ8</accession>
<dbReference type="InterPro" id="IPR000847">
    <property type="entry name" value="LysR_HTH_N"/>
</dbReference>
<dbReference type="InterPro" id="IPR036390">
    <property type="entry name" value="WH_DNA-bd_sf"/>
</dbReference>
<evidence type="ECO:0000259" key="5">
    <source>
        <dbReference type="PROSITE" id="PS50931"/>
    </source>
</evidence>
<dbReference type="SUPFAM" id="SSF46785">
    <property type="entry name" value="Winged helix' DNA-binding domain"/>
    <property type="match status" value="1"/>
</dbReference>
<dbReference type="AlphaFoldDB" id="A0A1E5IXJ8"/>
<dbReference type="PROSITE" id="PS50931">
    <property type="entry name" value="HTH_LYSR"/>
    <property type="match status" value="1"/>
</dbReference>
<sequence>MRTLPPIKSIIHFESVARFQSFKLAAAEQNVTPGAVSHQINKLEEFIGKPLFIRGNRQIQLTSYGLRYYSRISIILKNIEEATIDLGIEGKRPQIRLAVPPSLLKNWLLPVLMNNVSSNINSNIEFVDTLDYLDFSKSDLDLAIRYGYDTWENMYSVHLFDETMIPVCHPDYLKDKGHIFDQETIDKSTLIYTNNRLVQWDIVLQKLNLLSNNLTQQKLTFQNSIQSIEAAKQGGGIAYVNSILVQKELKNGRLIKPFDIEIPDHKSPSYHLVTTYEKMQHESTAKMYYTILENSKYNA</sequence>
<dbReference type="Gene3D" id="1.10.10.10">
    <property type="entry name" value="Winged helix-like DNA-binding domain superfamily/Winged helix DNA-binding domain"/>
    <property type="match status" value="1"/>
</dbReference>
<dbReference type="PANTHER" id="PTHR30537">
    <property type="entry name" value="HTH-TYPE TRANSCRIPTIONAL REGULATOR"/>
    <property type="match status" value="1"/>
</dbReference>
<comment type="similarity">
    <text evidence="1">Belongs to the LysR transcriptional regulatory family.</text>
</comment>
<dbReference type="SUPFAM" id="SSF53850">
    <property type="entry name" value="Periplasmic binding protein-like II"/>
    <property type="match status" value="1"/>
</dbReference>
<dbReference type="InterPro" id="IPR036388">
    <property type="entry name" value="WH-like_DNA-bd_sf"/>
</dbReference>
<name>A0A1E5IXJ8_SHECO</name>
<keyword evidence="4" id="KW-0804">Transcription</keyword>
<dbReference type="GO" id="GO:0006351">
    <property type="term" value="P:DNA-templated transcription"/>
    <property type="evidence" value="ECO:0007669"/>
    <property type="project" value="TreeGrafter"/>
</dbReference>
<evidence type="ECO:0000256" key="3">
    <source>
        <dbReference type="ARBA" id="ARBA00023125"/>
    </source>
</evidence>
<evidence type="ECO:0000313" key="7">
    <source>
        <dbReference type="Proteomes" id="UP000095230"/>
    </source>
</evidence>
<reference evidence="6 7" key="1">
    <citation type="submission" date="2016-07" db="EMBL/GenBank/DDBJ databases">
        <title>Whole-genome of two Shewanella species isolated from a digestive organ of sea cucumber Apostichopus japonicus Selenka 1867.</title>
        <authorList>
            <person name="Hong H.-H."/>
            <person name="Choi H."/>
            <person name="Cheon S."/>
            <person name="Oh J.-S."/>
            <person name="Lee H.-G."/>
            <person name="Park C."/>
        </authorList>
    </citation>
    <scope>NUCLEOTIDE SEQUENCE [LARGE SCALE GENOMIC DNA]</scope>
    <source>
        <strain evidence="6 7">CSB03KR</strain>
    </source>
</reference>
<protein>
    <submittedName>
        <fullName evidence="6">LysR family transcriptional regulator</fullName>
    </submittedName>
</protein>
<dbReference type="Proteomes" id="UP000095230">
    <property type="component" value="Unassembled WGS sequence"/>
</dbReference>
<organism evidence="6 7">
    <name type="scientific">Shewanella colwelliana</name>
    <name type="common">Alteromonas colwelliana</name>
    <dbReference type="NCBI Taxonomy" id="23"/>
    <lineage>
        <taxon>Bacteria</taxon>
        <taxon>Pseudomonadati</taxon>
        <taxon>Pseudomonadota</taxon>
        <taxon>Gammaproteobacteria</taxon>
        <taxon>Alteromonadales</taxon>
        <taxon>Shewanellaceae</taxon>
        <taxon>Shewanella</taxon>
    </lineage>
</organism>
<gene>
    <name evidence="6" type="ORF">BEL05_02610</name>
</gene>
<dbReference type="STRING" id="23.BEL05_02610"/>
<dbReference type="PANTHER" id="PTHR30537:SF26">
    <property type="entry name" value="GLYCINE CLEAVAGE SYSTEM TRANSCRIPTIONAL ACTIVATOR"/>
    <property type="match status" value="1"/>
</dbReference>
<keyword evidence="3" id="KW-0238">DNA-binding</keyword>
<evidence type="ECO:0000256" key="4">
    <source>
        <dbReference type="ARBA" id="ARBA00023163"/>
    </source>
</evidence>
<keyword evidence="2" id="KW-0805">Transcription regulation</keyword>
<dbReference type="GO" id="GO:0043565">
    <property type="term" value="F:sequence-specific DNA binding"/>
    <property type="evidence" value="ECO:0007669"/>
    <property type="project" value="TreeGrafter"/>
</dbReference>
<comment type="caution">
    <text evidence="6">The sequence shown here is derived from an EMBL/GenBank/DDBJ whole genome shotgun (WGS) entry which is preliminary data.</text>
</comment>
<evidence type="ECO:0000256" key="2">
    <source>
        <dbReference type="ARBA" id="ARBA00023015"/>
    </source>
</evidence>
<evidence type="ECO:0000256" key="1">
    <source>
        <dbReference type="ARBA" id="ARBA00009437"/>
    </source>
</evidence>
<dbReference type="Gene3D" id="3.40.190.10">
    <property type="entry name" value="Periplasmic binding protein-like II"/>
    <property type="match status" value="2"/>
</dbReference>
<dbReference type="Pfam" id="PF03466">
    <property type="entry name" value="LysR_substrate"/>
    <property type="match status" value="1"/>
</dbReference>
<proteinExistence type="inferred from homology"/>
<dbReference type="InterPro" id="IPR005119">
    <property type="entry name" value="LysR_subst-bd"/>
</dbReference>
<evidence type="ECO:0000313" key="6">
    <source>
        <dbReference type="EMBL" id="OEG75167.1"/>
    </source>
</evidence>
<dbReference type="Pfam" id="PF00126">
    <property type="entry name" value="HTH_1"/>
    <property type="match status" value="1"/>
</dbReference>
<dbReference type="EMBL" id="MCBT01000011">
    <property type="protein sequence ID" value="OEG75167.1"/>
    <property type="molecule type" value="Genomic_DNA"/>
</dbReference>
<dbReference type="GO" id="GO:0003700">
    <property type="term" value="F:DNA-binding transcription factor activity"/>
    <property type="evidence" value="ECO:0007669"/>
    <property type="project" value="InterPro"/>
</dbReference>
<dbReference type="RefSeq" id="WP_069670374.1">
    <property type="nucleotide sequence ID" value="NZ_MCBT01000011.1"/>
</dbReference>
<dbReference type="InterPro" id="IPR058163">
    <property type="entry name" value="LysR-type_TF_proteobact-type"/>
</dbReference>